<evidence type="ECO:0000259" key="1">
    <source>
        <dbReference type="Pfam" id="PF16334"/>
    </source>
</evidence>
<accession>S0KH04</accession>
<keyword evidence="5" id="KW-1185">Reference proteome</keyword>
<proteinExistence type="predicted"/>
<dbReference type="PANTHER" id="PTHR31987:SF1">
    <property type="entry name" value="GLUTAMINASE A"/>
    <property type="match status" value="1"/>
</dbReference>
<dbReference type="Pfam" id="PF16335">
    <property type="entry name" value="GtaA_6_Hairpin"/>
    <property type="match status" value="1"/>
</dbReference>
<dbReference type="AlphaFoldDB" id="S0KH04"/>
<dbReference type="STRING" id="44009.RV01_GL001943"/>
<dbReference type="Pfam" id="PF17168">
    <property type="entry name" value="DUF5127"/>
    <property type="match status" value="1"/>
</dbReference>
<dbReference type="PATRIC" id="fig|1139219.3.peg.152"/>
<evidence type="ECO:0008006" key="6">
    <source>
        <dbReference type="Google" id="ProtNLM"/>
    </source>
</evidence>
<feature type="domain" description="Glutaminase A central" evidence="2">
    <location>
        <begin position="280"/>
        <end position="646"/>
    </location>
</feature>
<comment type="caution">
    <text evidence="4">The sequence shown here is derived from an EMBL/GenBank/DDBJ whole genome shotgun (WGS) entry which is preliminary data.</text>
</comment>
<dbReference type="InterPro" id="IPR032515">
    <property type="entry name" value="DUF4964"/>
</dbReference>
<dbReference type="RefSeq" id="WP_016171385.1">
    <property type="nucleotide sequence ID" value="NZ_ASWK01000001.1"/>
</dbReference>
<dbReference type="OrthoDB" id="175993at2"/>
<sequence length="659" mass="75297">MTKVKRGASIPLIANDPYFSIWSPADHLTDCDTQSWTGKEQPVRGYIRVGESTYRFMGADDIIPAIAQKDLDVSATQTKYTFENEDVHLELLFSVDLDLQDLKKISEPVTMITVKADVKNDSEAAITFAFSEEICRDQTSEDLHWRTITTTTEKMVWMGKGRQTPLNSSGDLVDIDWGYLYLVAKNNLPITYQKKRDMLLADFSIHSGEAATILVAYDDMHAINYFGNVTNALWKESYLGMYDLLQNYLADLPLRLESCKQIDKKIQHESSTAGGDTLDFITAFSYRQSICAHKLIRDSEGEIVFLSKECSSNGCIGTVDISYPSIPLYLLYQTELAKGMLRPVYKFADMPVWEFDFAPHDVGRYPYVTGQVYGEITNSGSKDWSDRGPYDTIYDYYQLPKGQNVYRFEQQMPIEECGNMLAMISAIYLRDKDDKFFTQYLATNLKWADYLATFEQDPENQLCTDDFAGHLAHNCNLSLKAITALGMFGAALKSAGYEEGVLYSKRAKEMAKIWQESAIANGEHTPLAFDQPNSWSIKYNIVWDNLFDLGLFPAELMEKEITKYLAEANEYGIPLDQRANYTKADWIMWISIFAKNEKERERIIQPVRHYLENTSNRVPFSDWYDTKDARVMNFKNRTVVGAMFMPLLKQALVSNLVNV</sequence>
<dbReference type="eggNOG" id="COG3387">
    <property type="taxonomic scope" value="Bacteria"/>
</dbReference>
<dbReference type="Pfam" id="PF16334">
    <property type="entry name" value="DUF4964"/>
    <property type="match status" value="1"/>
</dbReference>
<evidence type="ECO:0000313" key="4">
    <source>
        <dbReference type="EMBL" id="EOT44012.1"/>
    </source>
</evidence>
<dbReference type="InterPro" id="IPR032514">
    <property type="entry name" value="GtaA_central"/>
</dbReference>
<protein>
    <recommendedName>
        <fullName evidence="6">Glutaminase</fullName>
    </recommendedName>
</protein>
<name>S0KH04_9ENTE</name>
<feature type="domain" description="Glutaminase A N-terminal" evidence="3">
    <location>
        <begin position="76"/>
        <end position="202"/>
    </location>
</feature>
<evidence type="ECO:0000259" key="3">
    <source>
        <dbReference type="Pfam" id="PF17168"/>
    </source>
</evidence>
<dbReference type="InterPro" id="IPR052743">
    <property type="entry name" value="Glutaminase_GtaA"/>
</dbReference>
<evidence type="ECO:0000259" key="2">
    <source>
        <dbReference type="Pfam" id="PF16335"/>
    </source>
</evidence>
<feature type="domain" description="DUF4964" evidence="1">
    <location>
        <begin position="6"/>
        <end position="62"/>
    </location>
</feature>
<dbReference type="HOGENOM" id="CLU_008020_1_0_9"/>
<dbReference type="InterPro" id="IPR033433">
    <property type="entry name" value="GtaA_N"/>
</dbReference>
<organism evidence="4 5">
    <name type="scientific">Enterococcus dispar ATCC 51266</name>
    <dbReference type="NCBI Taxonomy" id="1139219"/>
    <lineage>
        <taxon>Bacteria</taxon>
        <taxon>Bacillati</taxon>
        <taxon>Bacillota</taxon>
        <taxon>Bacilli</taxon>
        <taxon>Lactobacillales</taxon>
        <taxon>Enterococcaceae</taxon>
        <taxon>Enterococcus</taxon>
    </lineage>
</organism>
<gene>
    <name evidence="4" type="ORF">OMK_00155</name>
</gene>
<dbReference type="EMBL" id="AHYR01000001">
    <property type="protein sequence ID" value="EOT44012.1"/>
    <property type="molecule type" value="Genomic_DNA"/>
</dbReference>
<reference evidence="4 5" key="1">
    <citation type="submission" date="2013-03" db="EMBL/GenBank/DDBJ databases">
        <title>The Genome Sequence of Enterococcus dispar ATCC_51266 (Illumina only assembly).</title>
        <authorList>
            <consortium name="The Broad Institute Genomics Platform"/>
            <consortium name="The Broad Institute Genome Sequencing Center for Infectious Disease"/>
            <person name="Earl A."/>
            <person name="Russ C."/>
            <person name="Gilmore M."/>
            <person name="Surin D."/>
            <person name="Walker B."/>
            <person name="Young S."/>
            <person name="Zeng Q."/>
            <person name="Gargeya S."/>
            <person name="Fitzgerald M."/>
            <person name="Haas B."/>
            <person name="Abouelleil A."/>
            <person name="Allen A.W."/>
            <person name="Alvarado L."/>
            <person name="Arachchi H.M."/>
            <person name="Berlin A.M."/>
            <person name="Chapman S.B."/>
            <person name="Gainer-Dewar J."/>
            <person name="Goldberg J."/>
            <person name="Griggs A."/>
            <person name="Gujja S."/>
            <person name="Hansen M."/>
            <person name="Howarth C."/>
            <person name="Imamovic A."/>
            <person name="Ireland A."/>
            <person name="Larimer J."/>
            <person name="McCowan C."/>
            <person name="Murphy C."/>
            <person name="Pearson M."/>
            <person name="Poon T.W."/>
            <person name="Priest M."/>
            <person name="Roberts A."/>
            <person name="Saif S."/>
            <person name="Shea T."/>
            <person name="Sisk P."/>
            <person name="Sykes S."/>
            <person name="Wortman J."/>
            <person name="Nusbaum C."/>
            <person name="Birren B."/>
        </authorList>
    </citation>
    <scope>NUCLEOTIDE SEQUENCE [LARGE SCALE GENOMIC DNA]</scope>
    <source>
        <strain evidence="4 5">ATCC 51266</strain>
    </source>
</reference>
<dbReference type="PANTHER" id="PTHR31987">
    <property type="entry name" value="GLUTAMINASE A-RELATED"/>
    <property type="match status" value="1"/>
</dbReference>
<evidence type="ECO:0000313" key="5">
    <source>
        <dbReference type="Proteomes" id="UP000014127"/>
    </source>
</evidence>
<dbReference type="Proteomes" id="UP000014127">
    <property type="component" value="Unassembled WGS sequence"/>
</dbReference>